<dbReference type="Pfam" id="PF00226">
    <property type="entry name" value="DnaJ"/>
    <property type="match status" value="1"/>
</dbReference>
<feature type="domain" description="J" evidence="3">
    <location>
        <begin position="79"/>
        <end position="142"/>
    </location>
</feature>
<dbReference type="CDD" id="cd06257">
    <property type="entry name" value="DnaJ"/>
    <property type="match status" value="1"/>
</dbReference>
<proteinExistence type="predicted"/>
<gene>
    <name evidence="4" type="ORF">OE88DRAFT_187626</name>
</gene>
<dbReference type="InterPro" id="IPR036869">
    <property type="entry name" value="J_dom_sf"/>
</dbReference>
<reference evidence="4 5" key="1">
    <citation type="journal article" date="2019" name="Nat. Ecol. Evol.">
        <title>Megaphylogeny resolves global patterns of mushroom evolution.</title>
        <authorList>
            <person name="Varga T."/>
            <person name="Krizsan K."/>
            <person name="Foldi C."/>
            <person name="Dima B."/>
            <person name="Sanchez-Garcia M."/>
            <person name="Sanchez-Ramirez S."/>
            <person name="Szollosi G.J."/>
            <person name="Szarkandi J.G."/>
            <person name="Papp V."/>
            <person name="Albert L."/>
            <person name="Andreopoulos W."/>
            <person name="Angelini C."/>
            <person name="Antonin V."/>
            <person name="Barry K.W."/>
            <person name="Bougher N.L."/>
            <person name="Buchanan P."/>
            <person name="Buyck B."/>
            <person name="Bense V."/>
            <person name="Catcheside P."/>
            <person name="Chovatia M."/>
            <person name="Cooper J."/>
            <person name="Damon W."/>
            <person name="Desjardin D."/>
            <person name="Finy P."/>
            <person name="Geml J."/>
            <person name="Haridas S."/>
            <person name="Hughes K."/>
            <person name="Justo A."/>
            <person name="Karasinski D."/>
            <person name="Kautmanova I."/>
            <person name="Kiss B."/>
            <person name="Kocsube S."/>
            <person name="Kotiranta H."/>
            <person name="LaButti K.M."/>
            <person name="Lechner B.E."/>
            <person name="Liimatainen K."/>
            <person name="Lipzen A."/>
            <person name="Lukacs Z."/>
            <person name="Mihaltcheva S."/>
            <person name="Morgado L.N."/>
            <person name="Niskanen T."/>
            <person name="Noordeloos M.E."/>
            <person name="Ohm R.A."/>
            <person name="Ortiz-Santana B."/>
            <person name="Ovrebo C."/>
            <person name="Racz N."/>
            <person name="Riley R."/>
            <person name="Savchenko A."/>
            <person name="Shiryaev A."/>
            <person name="Soop K."/>
            <person name="Spirin V."/>
            <person name="Szebenyi C."/>
            <person name="Tomsovsky M."/>
            <person name="Tulloss R.E."/>
            <person name="Uehling J."/>
            <person name="Grigoriev I.V."/>
            <person name="Vagvolgyi C."/>
            <person name="Papp T."/>
            <person name="Martin F.M."/>
            <person name="Miettinen O."/>
            <person name="Hibbett D.S."/>
            <person name="Nagy L.G."/>
        </authorList>
    </citation>
    <scope>NUCLEOTIDE SEQUENCE [LARGE SCALE GENOMIC DNA]</scope>
    <source>
        <strain evidence="4 5">OMC1185</strain>
    </source>
</reference>
<dbReference type="OrthoDB" id="10250354at2759"/>
<evidence type="ECO:0000259" key="3">
    <source>
        <dbReference type="PROSITE" id="PS50076"/>
    </source>
</evidence>
<dbReference type="STRING" id="5364.A0A5C3NAJ8"/>
<evidence type="ECO:0000313" key="5">
    <source>
        <dbReference type="Proteomes" id="UP000305948"/>
    </source>
</evidence>
<accession>A0A5C3NAJ8</accession>
<protein>
    <submittedName>
        <fullName evidence="4">DnaJ-domain-containing protein</fullName>
    </submittedName>
</protein>
<dbReference type="AlphaFoldDB" id="A0A5C3NAJ8"/>
<dbReference type="InterPro" id="IPR001623">
    <property type="entry name" value="DnaJ_domain"/>
</dbReference>
<dbReference type="GO" id="GO:0005783">
    <property type="term" value="C:endoplasmic reticulum"/>
    <property type="evidence" value="ECO:0007669"/>
    <property type="project" value="TreeGrafter"/>
</dbReference>
<keyword evidence="1" id="KW-0143">Chaperone</keyword>
<feature type="compositionally biased region" description="Low complexity" evidence="2">
    <location>
        <begin position="493"/>
        <end position="510"/>
    </location>
</feature>
<dbReference type="PANTHER" id="PTHR44360">
    <property type="entry name" value="DNAJ HOMOLOG SUBFAMILY B MEMBER 9"/>
    <property type="match status" value="1"/>
</dbReference>
<evidence type="ECO:0000256" key="2">
    <source>
        <dbReference type="SAM" id="MobiDB-lite"/>
    </source>
</evidence>
<dbReference type="PANTHER" id="PTHR44360:SF1">
    <property type="entry name" value="DNAJ HOMOLOG SUBFAMILY B MEMBER 9"/>
    <property type="match status" value="1"/>
</dbReference>
<dbReference type="Gene3D" id="1.10.287.110">
    <property type="entry name" value="DnaJ domain"/>
    <property type="match status" value="1"/>
</dbReference>
<sequence>MSSAAYALGRFAAWSYVPDYATKQCLRLYHSFHRSVLRRPTPVPGSEQYRTHYRVTFAAVVLLFLSYNLVEAMRSLPPNLYEVLGVHPNADDNALKAAFRAFARKNHPDRVGPAGEALFIEVRDAFEALKDPVRRFAYDRFGPDALAWSHCTAVREYLRHGLMQASGFHIVSAVVLLFLSAIGKPSPVAFWRYLLLLWLFASELSFLLGPSPSPPSQTHFILLGDPGSTASGGLLNLLFPRRLPYQHVLFLHQLFLFLSVALSRVAPVLFPQSPDEMAFQDDRVWSAVVERMRNTAMTLDREVVGLIDKEFRTLQSLRSPGTPVNGGSPSAELSDQHAQEVIELLTKEMENMIIESRLRKEVAAGPLRTVWENALRRRLSQTAVQVESHSCPSPAPLPAVANTRTPSPPPTQAHSPSPAPMEVSSRTPTPVPPAQTLLPNELRASESLPSPPGSVSPVEKLIKLERDLERPTALLGVGRLPSPRPSPEPPVFPRLSQPPVLPRSSLSPVRQPSRQASHTRGRSVSY</sequence>
<dbReference type="SUPFAM" id="SSF46565">
    <property type="entry name" value="Chaperone J-domain"/>
    <property type="match status" value="1"/>
</dbReference>
<dbReference type="EMBL" id="ML213512">
    <property type="protein sequence ID" value="TFK50861.1"/>
    <property type="molecule type" value="Genomic_DNA"/>
</dbReference>
<dbReference type="InterPro" id="IPR051948">
    <property type="entry name" value="Hsp70_co-chaperone_J-domain"/>
</dbReference>
<dbReference type="PROSITE" id="PS50076">
    <property type="entry name" value="DNAJ_2"/>
    <property type="match status" value="1"/>
</dbReference>
<name>A0A5C3NAJ8_9AGAM</name>
<dbReference type="GO" id="GO:0036503">
    <property type="term" value="P:ERAD pathway"/>
    <property type="evidence" value="ECO:0007669"/>
    <property type="project" value="TreeGrafter"/>
</dbReference>
<dbReference type="GO" id="GO:0051087">
    <property type="term" value="F:protein-folding chaperone binding"/>
    <property type="evidence" value="ECO:0007669"/>
    <property type="project" value="TreeGrafter"/>
</dbReference>
<dbReference type="PRINTS" id="PR00625">
    <property type="entry name" value="JDOMAIN"/>
</dbReference>
<keyword evidence="5" id="KW-1185">Reference proteome</keyword>
<evidence type="ECO:0000313" key="4">
    <source>
        <dbReference type="EMBL" id="TFK50861.1"/>
    </source>
</evidence>
<feature type="compositionally biased region" description="Pro residues" evidence="2">
    <location>
        <begin position="482"/>
        <end position="492"/>
    </location>
</feature>
<dbReference type="GO" id="GO:0051787">
    <property type="term" value="F:misfolded protein binding"/>
    <property type="evidence" value="ECO:0007669"/>
    <property type="project" value="TreeGrafter"/>
</dbReference>
<dbReference type="SMART" id="SM00271">
    <property type="entry name" value="DnaJ"/>
    <property type="match status" value="1"/>
</dbReference>
<feature type="region of interest" description="Disordered" evidence="2">
    <location>
        <begin position="385"/>
        <end position="436"/>
    </location>
</feature>
<dbReference type="Proteomes" id="UP000305948">
    <property type="component" value="Unassembled WGS sequence"/>
</dbReference>
<feature type="region of interest" description="Disordered" evidence="2">
    <location>
        <begin position="473"/>
        <end position="526"/>
    </location>
</feature>
<organism evidence="4 5">
    <name type="scientific">Heliocybe sulcata</name>
    <dbReference type="NCBI Taxonomy" id="5364"/>
    <lineage>
        <taxon>Eukaryota</taxon>
        <taxon>Fungi</taxon>
        <taxon>Dikarya</taxon>
        <taxon>Basidiomycota</taxon>
        <taxon>Agaricomycotina</taxon>
        <taxon>Agaricomycetes</taxon>
        <taxon>Gloeophyllales</taxon>
        <taxon>Gloeophyllaceae</taxon>
        <taxon>Heliocybe</taxon>
    </lineage>
</organism>
<evidence type="ECO:0000256" key="1">
    <source>
        <dbReference type="ARBA" id="ARBA00023186"/>
    </source>
</evidence>
<feature type="compositionally biased region" description="Basic residues" evidence="2">
    <location>
        <begin position="517"/>
        <end position="526"/>
    </location>
</feature>